<name>A0ABP5J0X9_9ACTN</name>
<dbReference type="CDD" id="cd03801">
    <property type="entry name" value="GT4_PimA-like"/>
    <property type="match status" value="1"/>
</dbReference>
<dbReference type="SUPFAM" id="SSF53756">
    <property type="entry name" value="UDP-Glycosyltransferase/glycogen phosphorylase"/>
    <property type="match status" value="1"/>
</dbReference>
<organism evidence="1 2">
    <name type="scientific">Streptomyces synnematoformans</name>
    <dbReference type="NCBI Taxonomy" id="415721"/>
    <lineage>
        <taxon>Bacteria</taxon>
        <taxon>Bacillati</taxon>
        <taxon>Actinomycetota</taxon>
        <taxon>Actinomycetes</taxon>
        <taxon>Kitasatosporales</taxon>
        <taxon>Streptomycetaceae</taxon>
        <taxon>Streptomyces</taxon>
    </lineage>
</organism>
<comment type="caution">
    <text evidence="1">The sequence shown here is derived from an EMBL/GenBank/DDBJ whole genome shotgun (WGS) entry which is preliminary data.</text>
</comment>
<protein>
    <submittedName>
        <fullName evidence="1">Glycosyltransferase</fullName>
    </submittedName>
</protein>
<dbReference type="Pfam" id="PF13692">
    <property type="entry name" value="Glyco_trans_1_4"/>
    <property type="match status" value="1"/>
</dbReference>
<evidence type="ECO:0000313" key="2">
    <source>
        <dbReference type="Proteomes" id="UP001500443"/>
    </source>
</evidence>
<evidence type="ECO:0000313" key="1">
    <source>
        <dbReference type="EMBL" id="GAA2108159.1"/>
    </source>
</evidence>
<dbReference type="Proteomes" id="UP001500443">
    <property type="component" value="Unassembled WGS sequence"/>
</dbReference>
<dbReference type="EMBL" id="BAAAPF010000003">
    <property type="protein sequence ID" value="GAA2108159.1"/>
    <property type="molecule type" value="Genomic_DNA"/>
</dbReference>
<keyword evidence="2" id="KW-1185">Reference proteome</keyword>
<proteinExistence type="predicted"/>
<sequence>MHVLAMLHAYVPGHNAGAEWAAHALLRELAARGHTVDVLLSRADAGREAYDVDGVTVHPHRGKNDVVPWLAGPGRADVIVTHLENTARASLLGQQHAIHVVHLLHNTFPKSKEWLVKGTPSLAVYNTEWMRDDAEAWWRVNRGERQMPQGLVVHPPVAGADYATTPGDHVTLINLTVEKGAGVFYALAERMPKRRFLGVIGGYGTQVVRDDLPNVEIVDHTPGHLMRERVYGRTRVLLAPSVYESYGRVAVEAMCSGIPVVAHPTPGLKEACGDAGVFVDRDDVDAWERQVTRLFSPKVYPAAKKAALARAAALDPGSELDMWCRTVEGVAARARTR</sequence>
<dbReference type="PANTHER" id="PTHR45947:SF3">
    <property type="entry name" value="SULFOQUINOVOSYL TRANSFERASE SQD2"/>
    <property type="match status" value="1"/>
</dbReference>
<dbReference type="Gene3D" id="3.40.50.2000">
    <property type="entry name" value="Glycogen Phosphorylase B"/>
    <property type="match status" value="2"/>
</dbReference>
<dbReference type="RefSeq" id="WP_344287164.1">
    <property type="nucleotide sequence ID" value="NZ_BAAAPF010000003.1"/>
</dbReference>
<gene>
    <name evidence="1" type="ORF">GCM10009802_03820</name>
</gene>
<dbReference type="PANTHER" id="PTHR45947">
    <property type="entry name" value="SULFOQUINOVOSYL TRANSFERASE SQD2"/>
    <property type="match status" value="1"/>
</dbReference>
<accession>A0ABP5J0X9</accession>
<reference evidence="2" key="1">
    <citation type="journal article" date="2019" name="Int. J. Syst. Evol. Microbiol.">
        <title>The Global Catalogue of Microorganisms (GCM) 10K type strain sequencing project: providing services to taxonomists for standard genome sequencing and annotation.</title>
        <authorList>
            <consortium name="The Broad Institute Genomics Platform"/>
            <consortium name="The Broad Institute Genome Sequencing Center for Infectious Disease"/>
            <person name="Wu L."/>
            <person name="Ma J."/>
        </authorList>
    </citation>
    <scope>NUCLEOTIDE SEQUENCE [LARGE SCALE GENOMIC DNA]</scope>
    <source>
        <strain evidence="2">JCM 15481</strain>
    </source>
</reference>
<dbReference type="InterPro" id="IPR050194">
    <property type="entry name" value="Glycosyltransferase_grp1"/>
</dbReference>